<dbReference type="PROSITE" id="PS00760">
    <property type="entry name" value="SPASE_I_2"/>
    <property type="match status" value="1"/>
</dbReference>
<dbReference type="NCBIfam" id="TIGR02227">
    <property type="entry name" value="sigpep_I_bact"/>
    <property type="match status" value="1"/>
</dbReference>
<comment type="caution">
    <text evidence="11">The sequence shown here is derived from an EMBL/GenBank/DDBJ whole genome shotgun (WGS) entry which is preliminary data.</text>
</comment>
<evidence type="ECO:0000256" key="7">
    <source>
        <dbReference type="RuleBase" id="RU003993"/>
    </source>
</evidence>
<evidence type="ECO:0000256" key="2">
    <source>
        <dbReference type="ARBA" id="ARBA00004401"/>
    </source>
</evidence>
<feature type="transmembrane region" description="Helical" evidence="7">
    <location>
        <begin position="49"/>
        <end position="71"/>
    </location>
</feature>
<dbReference type="GO" id="GO:0009003">
    <property type="term" value="F:signal peptidase activity"/>
    <property type="evidence" value="ECO:0007669"/>
    <property type="project" value="UniProtKB-EC"/>
</dbReference>
<dbReference type="InterPro" id="IPR019756">
    <property type="entry name" value="Pept_S26A_signal_pept_1_Ser-AS"/>
</dbReference>
<comment type="subcellular location">
    <subcellularLocation>
        <location evidence="2">Cell membrane</location>
        <topology evidence="2">Single-pass type II membrane protein</topology>
    </subcellularLocation>
    <subcellularLocation>
        <location evidence="8">Membrane</location>
        <topology evidence="8">Single-pass type II membrane protein</topology>
    </subcellularLocation>
</comment>
<dbReference type="Pfam" id="PF10502">
    <property type="entry name" value="Peptidase_S26"/>
    <property type="match status" value="1"/>
</dbReference>
<dbReference type="EMBL" id="JAJEQX010000018">
    <property type="protein sequence ID" value="MCC2254911.1"/>
    <property type="molecule type" value="Genomic_DNA"/>
</dbReference>
<dbReference type="PANTHER" id="PTHR43390:SF1">
    <property type="entry name" value="CHLOROPLAST PROCESSING PEPTIDASE"/>
    <property type="match status" value="1"/>
</dbReference>
<dbReference type="Proteomes" id="UP001198151">
    <property type="component" value="Unassembled WGS sequence"/>
</dbReference>
<accession>A0ABS8FY57</accession>
<keyword evidence="7" id="KW-0812">Transmembrane</keyword>
<dbReference type="Gene3D" id="2.10.109.10">
    <property type="entry name" value="Umud Fragment, subunit A"/>
    <property type="match status" value="1"/>
</dbReference>
<dbReference type="SUPFAM" id="SSF51306">
    <property type="entry name" value="LexA/Signal peptidase"/>
    <property type="match status" value="1"/>
</dbReference>
<dbReference type="InterPro" id="IPR019757">
    <property type="entry name" value="Pept_S26A_signal_pept_1_Lys-AS"/>
</dbReference>
<dbReference type="PROSITE" id="PS00761">
    <property type="entry name" value="SPASE_I_3"/>
    <property type="match status" value="1"/>
</dbReference>
<dbReference type="PANTHER" id="PTHR43390">
    <property type="entry name" value="SIGNAL PEPTIDASE I"/>
    <property type="match status" value="1"/>
</dbReference>
<dbReference type="EC" id="3.4.21.89" evidence="4 7"/>
<feature type="domain" description="Peptidase S26" evidence="10">
    <location>
        <begin position="52"/>
        <end position="206"/>
    </location>
</feature>
<keyword evidence="5 7" id="KW-0645">Protease</keyword>
<organism evidence="11 12">
    <name type="scientific">Ruminococcus turbiniformis</name>
    <dbReference type="NCBI Taxonomy" id="2881258"/>
    <lineage>
        <taxon>Bacteria</taxon>
        <taxon>Bacillati</taxon>
        <taxon>Bacillota</taxon>
        <taxon>Clostridia</taxon>
        <taxon>Eubacteriales</taxon>
        <taxon>Oscillospiraceae</taxon>
        <taxon>Ruminococcus</taxon>
    </lineage>
</organism>
<evidence type="ECO:0000256" key="5">
    <source>
        <dbReference type="ARBA" id="ARBA00022670"/>
    </source>
</evidence>
<evidence type="ECO:0000313" key="11">
    <source>
        <dbReference type="EMBL" id="MCC2254911.1"/>
    </source>
</evidence>
<dbReference type="InterPro" id="IPR000223">
    <property type="entry name" value="Pept_S26A_signal_pept_1"/>
</dbReference>
<evidence type="ECO:0000256" key="9">
    <source>
        <dbReference type="SAM" id="MobiDB-lite"/>
    </source>
</evidence>
<evidence type="ECO:0000256" key="3">
    <source>
        <dbReference type="ARBA" id="ARBA00009370"/>
    </source>
</evidence>
<evidence type="ECO:0000256" key="1">
    <source>
        <dbReference type="ARBA" id="ARBA00000677"/>
    </source>
</evidence>
<dbReference type="InterPro" id="IPR036286">
    <property type="entry name" value="LexA/Signal_pep-like_sf"/>
</dbReference>
<evidence type="ECO:0000256" key="8">
    <source>
        <dbReference type="RuleBase" id="RU362042"/>
    </source>
</evidence>
<dbReference type="InterPro" id="IPR019533">
    <property type="entry name" value="Peptidase_S26"/>
</dbReference>
<feature type="compositionally biased region" description="Polar residues" evidence="9">
    <location>
        <begin position="1"/>
        <end position="10"/>
    </location>
</feature>
<keyword evidence="12" id="KW-1185">Reference proteome</keyword>
<evidence type="ECO:0000259" key="10">
    <source>
        <dbReference type="Pfam" id="PF10502"/>
    </source>
</evidence>
<gene>
    <name evidence="11" type="primary">lepB</name>
    <name evidence="11" type="ORF">LKD70_10860</name>
</gene>
<evidence type="ECO:0000313" key="12">
    <source>
        <dbReference type="Proteomes" id="UP001198151"/>
    </source>
</evidence>
<reference evidence="11 12" key="1">
    <citation type="submission" date="2021-10" db="EMBL/GenBank/DDBJ databases">
        <title>Anaerobic single-cell dispensing facilitates the cultivation of human gut bacteria.</title>
        <authorList>
            <person name="Afrizal A."/>
        </authorList>
    </citation>
    <scope>NUCLEOTIDE SEQUENCE [LARGE SCALE GENOMIC DNA]</scope>
    <source>
        <strain evidence="11 12">CLA-AA-H200</strain>
    </source>
</reference>
<feature type="region of interest" description="Disordered" evidence="9">
    <location>
        <begin position="1"/>
        <end position="21"/>
    </location>
</feature>
<keyword evidence="7" id="KW-1133">Transmembrane helix</keyword>
<keyword evidence="6 7" id="KW-0378">Hydrolase</keyword>
<comment type="catalytic activity">
    <reaction evidence="1 7">
        <text>Cleavage of hydrophobic, N-terminal signal or leader sequences from secreted and periplasmic proteins.</text>
        <dbReference type="EC" id="3.4.21.89"/>
    </reaction>
</comment>
<comment type="similarity">
    <text evidence="3 8">Belongs to the peptidase S26 family.</text>
</comment>
<dbReference type="CDD" id="cd06530">
    <property type="entry name" value="S26_SPase_I"/>
    <property type="match status" value="1"/>
</dbReference>
<proteinExistence type="inferred from homology"/>
<dbReference type="PROSITE" id="PS00501">
    <property type="entry name" value="SPASE_I_1"/>
    <property type="match status" value="1"/>
</dbReference>
<dbReference type="PRINTS" id="PR00727">
    <property type="entry name" value="LEADERPTASE"/>
</dbReference>
<evidence type="ECO:0000256" key="4">
    <source>
        <dbReference type="ARBA" id="ARBA00013208"/>
    </source>
</evidence>
<name>A0ABS8FY57_9FIRM</name>
<protein>
    <recommendedName>
        <fullName evidence="4 7">Signal peptidase I</fullName>
        <ecNumber evidence="4 7">3.4.21.89</ecNumber>
    </recommendedName>
</protein>
<sequence length="215" mass="23772">MRTTKNTVKSTGRRPWRSSRGGLRFEKKGQKLHFEQERPRRRPGSLKSIGLWAVEILIVCMTAVLLVAAFGQRVSVAGDSMNPALENGDVVLVNHFIYNVKKPARGDIVAFRQNEGEHYSVKRIVGLPGETVQIADGKILIDGEELTGETYLSNIDYAGLAEEPVELGEDEYFVMGDNHASSDDSRLPSIGNISLDDIFGEVWFIVSPGENRGLV</sequence>
<dbReference type="RefSeq" id="WP_227708045.1">
    <property type="nucleotide sequence ID" value="NZ_JAJEQX010000018.1"/>
</dbReference>
<keyword evidence="7" id="KW-0472">Membrane</keyword>
<dbReference type="InterPro" id="IPR019758">
    <property type="entry name" value="Pept_S26A_signal_pept_1_CS"/>
</dbReference>
<evidence type="ECO:0000256" key="6">
    <source>
        <dbReference type="ARBA" id="ARBA00022801"/>
    </source>
</evidence>